<proteinExistence type="predicted"/>
<protein>
    <submittedName>
        <fullName evidence="2">Uncharacterized protein</fullName>
    </submittedName>
</protein>
<dbReference type="WBParaSite" id="nRc.2.0.1.t09284-RA">
    <property type="protein sequence ID" value="nRc.2.0.1.t09284-RA"/>
    <property type="gene ID" value="nRc.2.0.1.g09284"/>
</dbReference>
<dbReference type="Proteomes" id="UP000887565">
    <property type="component" value="Unplaced"/>
</dbReference>
<reference evidence="2" key="1">
    <citation type="submission" date="2022-11" db="UniProtKB">
        <authorList>
            <consortium name="WormBaseParasite"/>
        </authorList>
    </citation>
    <scope>IDENTIFICATION</scope>
</reference>
<dbReference type="AlphaFoldDB" id="A0A915I7H3"/>
<name>A0A915I7H3_ROMCU</name>
<evidence type="ECO:0000313" key="1">
    <source>
        <dbReference type="Proteomes" id="UP000887565"/>
    </source>
</evidence>
<keyword evidence="1" id="KW-1185">Reference proteome</keyword>
<sequence length="84" mass="9879">MCKRHPEIYTTRELCKPLDMECCSRSSSNDKHYDRKNGFTPGLIDTESIERAKIRKPFDVKLMWPGRTDERKERTDNMSLVKAS</sequence>
<organism evidence="1 2">
    <name type="scientific">Romanomermis culicivorax</name>
    <name type="common">Nematode worm</name>
    <dbReference type="NCBI Taxonomy" id="13658"/>
    <lineage>
        <taxon>Eukaryota</taxon>
        <taxon>Metazoa</taxon>
        <taxon>Ecdysozoa</taxon>
        <taxon>Nematoda</taxon>
        <taxon>Enoplea</taxon>
        <taxon>Dorylaimia</taxon>
        <taxon>Mermithida</taxon>
        <taxon>Mermithoidea</taxon>
        <taxon>Mermithidae</taxon>
        <taxon>Romanomermis</taxon>
    </lineage>
</organism>
<evidence type="ECO:0000313" key="2">
    <source>
        <dbReference type="WBParaSite" id="nRc.2.0.1.t09284-RA"/>
    </source>
</evidence>
<accession>A0A915I7H3</accession>